<evidence type="ECO:0000256" key="1">
    <source>
        <dbReference type="SAM" id="Phobius"/>
    </source>
</evidence>
<dbReference type="RefSeq" id="WP_035660518.1">
    <property type="nucleotide sequence ID" value="NZ_JNCA01000021.1"/>
</dbReference>
<feature type="transmembrane region" description="Helical" evidence="1">
    <location>
        <begin position="84"/>
        <end position="101"/>
    </location>
</feature>
<accession>A0A066WUF3</accession>
<dbReference type="PATRIC" id="fig|1492738.3.peg.2309"/>
<organism evidence="3 4">
    <name type="scientific">Flavobacterium seoulense</name>
    <dbReference type="NCBI Taxonomy" id="1492738"/>
    <lineage>
        <taxon>Bacteria</taxon>
        <taxon>Pseudomonadati</taxon>
        <taxon>Bacteroidota</taxon>
        <taxon>Flavobacteriia</taxon>
        <taxon>Flavobacteriales</taxon>
        <taxon>Flavobacteriaceae</taxon>
        <taxon>Flavobacterium</taxon>
    </lineage>
</organism>
<dbReference type="AlphaFoldDB" id="A0A066WUF3"/>
<keyword evidence="4" id="KW-1185">Reference proteome</keyword>
<dbReference type="eggNOG" id="ENOG503373K">
    <property type="taxonomic scope" value="Bacteria"/>
</dbReference>
<keyword evidence="1" id="KW-0812">Transmembrane</keyword>
<reference evidence="3 4" key="1">
    <citation type="submission" date="2014-05" db="EMBL/GenBank/DDBJ databases">
        <title>Genome Sequence of Flavobacterium sp. EM1321.</title>
        <authorList>
            <person name="Shin S.-K."/>
            <person name="Yi H."/>
        </authorList>
    </citation>
    <scope>NUCLEOTIDE SEQUENCE [LARGE SCALE GENOMIC DNA]</scope>
    <source>
        <strain evidence="3 4">EM1321</strain>
    </source>
</reference>
<name>A0A066WUF3_9FLAO</name>
<keyword evidence="2" id="KW-0732">Signal</keyword>
<gene>
    <name evidence="3" type="ORF">FEM21_23220</name>
</gene>
<dbReference type="STRING" id="1492738.FEM21_23220"/>
<evidence type="ECO:0000256" key="2">
    <source>
        <dbReference type="SAM" id="SignalP"/>
    </source>
</evidence>
<sequence>MRKLSFYFMIMMLSLIALPINTYAAEKNPAENPKEVPAEVRTMLNRLNEIKEMDKSNLSSSEKKELRTEVKTIKKNLKATGHGVYLSVGAIIIIILLLILLL</sequence>
<feature type="chain" id="PRO_5001629417" description="Seryl-tRNA synthetase" evidence="2">
    <location>
        <begin position="25"/>
        <end position="102"/>
    </location>
</feature>
<evidence type="ECO:0000313" key="4">
    <source>
        <dbReference type="Proteomes" id="UP000027064"/>
    </source>
</evidence>
<proteinExistence type="predicted"/>
<dbReference type="EMBL" id="JNCA01000021">
    <property type="protein sequence ID" value="KDN54599.1"/>
    <property type="molecule type" value="Genomic_DNA"/>
</dbReference>
<feature type="signal peptide" evidence="2">
    <location>
        <begin position="1"/>
        <end position="24"/>
    </location>
</feature>
<protein>
    <recommendedName>
        <fullName evidence="5">Seryl-tRNA synthetase</fullName>
    </recommendedName>
</protein>
<keyword evidence="1" id="KW-0472">Membrane</keyword>
<dbReference type="OrthoDB" id="799395at2"/>
<evidence type="ECO:0008006" key="5">
    <source>
        <dbReference type="Google" id="ProtNLM"/>
    </source>
</evidence>
<dbReference type="Proteomes" id="UP000027064">
    <property type="component" value="Unassembled WGS sequence"/>
</dbReference>
<evidence type="ECO:0000313" key="3">
    <source>
        <dbReference type="EMBL" id="KDN54599.1"/>
    </source>
</evidence>
<comment type="caution">
    <text evidence="3">The sequence shown here is derived from an EMBL/GenBank/DDBJ whole genome shotgun (WGS) entry which is preliminary data.</text>
</comment>
<keyword evidence="1" id="KW-1133">Transmembrane helix</keyword>